<dbReference type="InterPro" id="IPR029030">
    <property type="entry name" value="Caspase-like_dom_sf"/>
</dbReference>
<dbReference type="Proteomes" id="UP000326169">
    <property type="component" value="Unassembled WGS sequence"/>
</dbReference>
<dbReference type="GeneID" id="301684938"/>
<dbReference type="PIRSF" id="PIRSF007398">
    <property type="entry name" value="Sll0148_caspase"/>
    <property type="match status" value="1"/>
</dbReference>
<evidence type="ECO:0000256" key="1">
    <source>
        <dbReference type="SAM" id="MobiDB-lite"/>
    </source>
</evidence>
<proteinExistence type="predicted"/>
<comment type="caution">
    <text evidence="3">The sequence shown here is derived from an EMBL/GenBank/DDBJ whole genome shotgun (WGS) entry which is preliminary data.</text>
</comment>
<protein>
    <recommendedName>
        <fullName evidence="2">Peptidase C14 caspase domain-containing protein</fullName>
    </recommendedName>
</protein>
<gene>
    <name evidence="3" type="ORF">NIES46_41660</name>
</gene>
<evidence type="ECO:0000313" key="4">
    <source>
        <dbReference type="Proteomes" id="UP000326169"/>
    </source>
</evidence>
<dbReference type="PROSITE" id="PS51318">
    <property type="entry name" value="TAT"/>
    <property type="match status" value="1"/>
</dbReference>
<dbReference type="EMBL" id="BIMW01000172">
    <property type="protein sequence ID" value="GCE96099.1"/>
    <property type="molecule type" value="Genomic_DNA"/>
</dbReference>
<feature type="domain" description="Peptidase C14 caspase" evidence="2">
    <location>
        <begin position="43"/>
        <end position="313"/>
    </location>
</feature>
<reference evidence="3 4" key="1">
    <citation type="journal article" date="2019" name="J Genomics">
        <title>The Draft Genome of a Hydrogen-producing Cyanobacterium, Arthrospira platensis NIES-46.</title>
        <authorList>
            <person name="Suzuki S."/>
            <person name="Yamaguchi H."/>
            <person name="Kawachi M."/>
        </authorList>
    </citation>
    <scope>NUCLEOTIDE SEQUENCE [LARGE SCALE GENOMIC DNA]</scope>
    <source>
        <strain evidence="3 4">NIES-46</strain>
    </source>
</reference>
<dbReference type="InterPro" id="IPR011189">
    <property type="entry name" value="UCP_caspase_lke"/>
</dbReference>
<dbReference type="RefSeq" id="WP_014274301.1">
    <property type="nucleotide sequence ID" value="NZ_BIMW01000172.1"/>
</dbReference>
<dbReference type="SUPFAM" id="SSF52129">
    <property type="entry name" value="Caspase-like"/>
    <property type="match status" value="1"/>
</dbReference>
<feature type="compositionally biased region" description="Polar residues" evidence="1">
    <location>
        <begin position="572"/>
        <end position="592"/>
    </location>
</feature>
<organism evidence="3 4">
    <name type="scientific">Limnospira platensis NIES-46</name>
    <dbReference type="NCBI Taxonomy" id="1236695"/>
    <lineage>
        <taxon>Bacteria</taxon>
        <taxon>Bacillati</taxon>
        <taxon>Cyanobacteriota</taxon>
        <taxon>Cyanophyceae</taxon>
        <taxon>Oscillatoriophycideae</taxon>
        <taxon>Oscillatoriales</taxon>
        <taxon>Sirenicapillariaceae</taxon>
        <taxon>Limnospira</taxon>
    </lineage>
</organism>
<dbReference type="PANTHER" id="PTHR48104">
    <property type="entry name" value="METACASPASE-4"/>
    <property type="match status" value="1"/>
</dbReference>
<dbReference type="Pfam" id="PF00656">
    <property type="entry name" value="Peptidase_C14"/>
    <property type="match status" value="1"/>
</dbReference>
<evidence type="ECO:0000259" key="2">
    <source>
        <dbReference type="Pfam" id="PF00656"/>
    </source>
</evidence>
<dbReference type="InterPro" id="IPR050452">
    <property type="entry name" value="Metacaspase"/>
</dbReference>
<dbReference type="InterPro" id="IPR011600">
    <property type="entry name" value="Pept_C14_caspase"/>
</dbReference>
<accession>A0A5M3TEW3</accession>
<dbReference type="PANTHER" id="PTHR48104:SF30">
    <property type="entry name" value="METACASPASE-1"/>
    <property type="match status" value="1"/>
</dbReference>
<evidence type="ECO:0000313" key="3">
    <source>
        <dbReference type="EMBL" id="GCE96099.1"/>
    </source>
</evidence>
<dbReference type="InterPro" id="IPR006311">
    <property type="entry name" value="TAT_signal"/>
</dbReference>
<sequence>MALKRRQFLKRSSMLLAGLGLSEAAWWQLGDRYHRALAEPNHRKLALLVGINQYPKVSQRHIEPLSGCVTDVELQRELLIGRFGFNPSDILTLTNKEATGENIETSFIEHLINQAKPGDLVVFHYSGYGSCMADANQNPDAATIKHSLIPVDVTPDHNGEPINDIMEDTLWLLLRSLKTQQVITILDTSYAYPGYSQQGVLRIRSAASPNSSQISDRTITRQQQLLQRYQIDPEQLEQRRLGELPGIVLAASKPTEMATETTWSGLSAGLFTYNLTQTLWNATATSDFKETLGRVAGVVERITGPNQQPQLQRQVRITLDDQPPMINLPLTSPPVDGIVTAVTGDGKSTELLLAGLPGCVLESGEINSLFTIVSNTESTEAKVQPKLQIRGSNSLHATAEVRILEVGGIKSPVVQSGQFIKETIRVIPRHINLKIGLDSKLDRIERVDATSALSSIDHISITSNDQPIDYLFSAVRDTTIAQNPSSSMNSLFQGHYGLFSPAQVVLPDTAGEGGEAVKVAVQRLVPQLKTRLAAKLLRLTENERSDLLKAKVTLGMLTPQSRAIAKRETPDLSHQGSDQLTLTSPNNANSTPAVAHRSETFGIPTIPKESRIQMQLQNNGELPLYFIMFLFDSRGQTYVYDATRPPIVETQDSSMILPQVLRVEGGKTMSIPPANVNGGTSTTETLGELVRGPAGLIETYLIISHYPFTQTLPAISRGLKQTSISSKNRLQLLSNPWEVSRSVLEDLAKASKLGVERSGISTDNLALDINAWATFNFVCRVV</sequence>
<feature type="region of interest" description="Disordered" evidence="1">
    <location>
        <begin position="563"/>
        <end position="599"/>
    </location>
</feature>
<dbReference type="Gene3D" id="3.40.50.1460">
    <property type="match status" value="1"/>
</dbReference>
<keyword evidence="4" id="KW-1185">Reference proteome</keyword>
<name>A0A5M3TEW3_LIMPL</name>